<dbReference type="AlphaFoldDB" id="A0A2A4K308"/>
<dbReference type="EMBL" id="NWSH01000219">
    <property type="protein sequence ID" value="PCG78284.1"/>
    <property type="molecule type" value="Genomic_DNA"/>
</dbReference>
<sequence>MFHYANIISVPIMPVIETPGGIKRLRDEWSKEQSARSSSALASKGLEFSNWKKRSSYDRMKGCPGRQEKKADWPTRQDCNRDDLVA</sequence>
<feature type="region of interest" description="Disordered" evidence="1">
    <location>
        <begin position="56"/>
        <end position="86"/>
    </location>
</feature>
<organism evidence="2">
    <name type="scientific">Heliothis virescens</name>
    <name type="common">Tobacco budworm moth</name>
    <dbReference type="NCBI Taxonomy" id="7102"/>
    <lineage>
        <taxon>Eukaryota</taxon>
        <taxon>Metazoa</taxon>
        <taxon>Ecdysozoa</taxon>
        <taxon>Arthropoda</taxon>
        <taxon>Hexapoda</taxon>
        <taxon>Insecta</taxon>
        <taxon>Pterygota</taxon>
        <taxon>Neoptera</taxon>
        <taxon>Endopterygota</taxon>
        <taxon>Lepidoptera</taxon>
        <taxon>Glossata</taxon>
        <taxon>Ditrysia</taxon>
        <taxon>Noctuoidea</taxon>
        <taxon>Noctuidae</taxon>
        <taxon>Heliothinae</taxon>
        <taxon>Heliothis</taxon>
    </lineage>
</organism>
<comment type="caution">
    <text evidence="2">The sequence shown here is derived from an EMBL/GenBank/DDBJ whole genome shotgun (WGS) entry which is preliminary data.</text>
</comment>
<protein>
    <submittedName>
        <fullName evidence="2">Uncharacterized protein</fullName>
    </submittedName>
</protein>
<evidence type="ECO:0000313" key="2">
    <source>
        <dbReference type="EMBL" id="PCG78284.1"/>
    </source>
</evidence>
<evidence type="ECO:0000256" key="1">
    <source>
        <dbReference type="SAM" id="MobiDB-lite"/>
    </source>
</evidence>
<proteinExistence type="predicted"/>
<gene>
    <name evidence="2" type="ORF">B5V51_4672</name>
</gene>
<accession>A0A2A4K308</accession>
<reference evidence="2" key="1">
    <citation type="submission" date="2017-09" db="EMBL/GenBank/DDBJ databases">
        <title>Contemporary evolution of a Lepidopteran species, Heliothis virescens, in response to modern agricultural practices.</title>
        <authorList>
            <person name="Fritz M.L."/>
            <person name="Deyonke A.M."/>
            <person name="Papanicolaou A."/>
            <person name="Micinski S."/>
            <person name="Westbrook J."/>
            <person name="Gould F."/>
        </authorList>
    </citation>
    <scope>NUCLEOTIDE SEQUENCE [LARGE SCALE GENOMIC DNA]</scope>
    <source>
        <strain evidence="2">HvINT-</strain>
        <tissue evidence="2">Whole body</tissue>
    </source>
</reference>
<name>A0A2A4K308_HELVI</name>